<dbReference type="RefSeq" id="WP_062558425.1">
    <property type="nucleotide sequence ID" value="NZ_CP013341.1"/>
</dbReference>
<reference evidence="3" key="1">
    <citation type="submission" date="2016-10" db="EMBL/GenBank/DDBJ databases">
        <authorList>
            <person name="Varghese N."/>
            <person name="Submissions S."/>
        </authorList>
    </citation>
    <scope>NUCLEOTIDE SEQUENCE [LARGE SCALE GENOMIC DNA]</scope>
    <source>
        <strain evidence="3">Nm10</strain>
    </source>
</reference>
<protein>
    <submittedName>
        <fullName evidence="2">Acetyltransferase (GNAT) domain-containing protein</fullName>
    </submittedName>
</protein>
<dbReference type="Pfam" id="PF13527">
    <property type="entry name" value="Acetyltransf_9"/>
    <property type="match status" value="1"/>
</dbReference>
<evidence type="ECO:0000259" key="1">
    <source>
        <dbReference type="Pfam" id="PF08241"/>
    </source>
</evidence>
<proteinExistence type="predicted"/>
<organism evidence="2 3">
    <name type="scientific">Nitrosomonas ureae</name>
    <dbReference type="NCBI Taxonomy" id="44577"/>
    <lineage>
        <taxon>Bacteria</taxon>
        <taxon>Pseudomonadati</taxon>
        <taxon>Pseudomonadota</taxon>
        <taxon>Betaproteobacteria</taxon>
        <taxon>Nitrosomonadales</taxon>
        <taxon>Nitrosomonadaceae</taxon>
        <taxon>Nitrosomonas</taxon>
    </lineage>
</organism>
<feature type="domain" description="Methyltransferase type 11" evidence="1">
    <location>
        <begin position="93"/>
        <end position="184"/>
    </location>
</feature>
<dbReference type="EMBL" id="FNLN01000001">
    <property type="protein sequence ID" value="SDT84257.1"/>
    <property type="molecule type" value="Genomic_DNA"/>
</dbReference>
<keyword evidence="2" id="KW-0808">Transferase</keyword>
<dbReference type="Proteomes" id="UP000182882">
    <property type="component" value="Unassembled WGS sequence"/>
</dbReference>
<dbReference type="Pfam" id="PF08241">
    <property type="entry name" value="Methyltransf_11"/>
    <property type="match status" value="1"/>
</dbReference>
<dbReference type="Gene3D" id="3.40.630.30">
    <property type="match status" value="1"/>
</dbReference>
<dbReference type="Gene3D" id="3.40.50.150">
    <property type="entry name" value="Vaccinia Virus protein VP39"/>
    <property type="match status" value="1"/>
</dbReference>
<accession>A0A1H2DMU4</accession>
<dbReference type="InterPro" id="IPR016181">
    <property type="entry name" value="Acyl_CoA_acyltransferase"/>
</dbReference>
<dbReference type="SUPFAM" id="SSF53335">
    <property type="entry name" value="S-adenosyl-L-methionine-dependent methyltransferases"/>
    <property type="match status" value="1"/>
</dbReference>
<gene>
    <name evidence="2" type="ORF">SAMN05216406_101193</name>
</gene>
<dbReference type="SUPFAM" id="SSF55729">
    <property type="entry name" value="Acyl-CoA N-acyltransferases (Nat)"/>
    <property type="match status" value="1"/>
</dbReference>
<dbReference type="KEGG" id="nur:ATY38_05510"/>
<dbReference type="InterPro" id="IPR013216">
    <property type="entry name" value="Methyltransf_11"/>
</dbReference>
<sequence>MTKSINNNSIQSTQHYRQATHATASMTAALPSPCEALAFPFNIYAHALQLHEGMASDLHFGLFQNDKISMRTAQQSTHELLRSKLPPSPCRILEVGIDSGTTSSLLNQPDYEVFSITVDTQQAERFKRNAKPQASAQYQSLETINTEAKGFDIVLFKESAQYIDQLEIINKALDLLSPSGQLIVMGEFALKHNTTDLENLHLLKNMIMLAERSGFELIENLDLSVLAAPTFDYLLQAISTYRQRLIKDLFLNPEQLTQLEQSNRINREKYTNGEYGYALLRFRKKTAPRWHLQLLKENQKHKLFDLFKKTFNHTMTPATWQWKYGANTSHALGVWQKDKLIAHYGGVARQILFFGQPQTAVQIADVMVDTSERGILTRKGPFFLMTAAFLEHYIGYGKPYLIGFGFPNERHMKIAERHGLYGEVGKMVEITWPPLSKFPHWRTRLLPITPLDNNAPITLIVNECWQQMANDLQTALVGVRDWAYIQHRYLNHPTQHYQVVLIKNRGSDQTRGVLILRYDAHGCEIVDFIAPLAEIPLLVLHARRLAGINGQQRLFCRITENFAAHFAVAGGTRKTLDIRIPASTWDNAPSIDSLRNHWWLMSGDADFR</sequence>
<keyword evidence="3" id="KW-1185">Reference proteome</keyword>
<evidence type="ECO:0000313" key="2">
    <source>
        <dbReference type="EMBL" id="SDT84257.1"/>
    </source>
</evidence>
<dbReference type="GO" id="GO:0008757">
    <property type="term" value="F:S-adenosylmethionine-dependent methyltransferase activity"/>
    <property type="evidence" value="ECO:0007669"/>
    <property type="project" value="InterPro"/>
</dbReference>
<evidence type="ECO:0000313" key="3">
    <source>
        <dbReference type="Proteomes" id="UP000182882"/>
    </source>
</evidence>
<dbReference type="InterPro" id="IPR029063">
    <property type="entry name" value="SAM-dependent_MTases_sf"/>
</dbReference>
<dbReference type="AlphaFoldDB" id="A0A1H2DMU4"/>
<name>A0A1H2DMU4_9PROT</name>